<dbReference type="OrthoDB" id="129087at2759"/>
<dbReference type="Proteomes" id="UP000018958">
    <property type="component" value="Unassembled WGS sequence"/>
</dbReference>
<name>W2VN30_PHYNI</name>
<dbReference type="EMBL" id="ANIX01005344">
    <property type="protein sequence ID" value="ETO99590.1"/>
    <property type="molecule type" value="Genomic_DNA"/>
</dbReference>
<proteinExistence type="predicted"/>
<evidence type="ECO:0000313" key="3">
    <source>
        <dbReference type="Proteomes" id="UP000018958"/>
    </source>
</evidence>
<comment type="caution">
    <text evidence="2">The sequence shown here is derived from an EMBL/GenBank/DDBJ whole genome shotgun (WGS) entry which is preliminary data.</text>
</comment>
<sequence length="286" mass="31783">RGATHPAQVIPDTTEQAVQDATQRIPDTTEQAVQDATQSIPDTTDHAVPEHAVESEEGREQEATETLEGGATRHGVSLDDFDSDDFLAALRRDRLFDDGDVGDFNAGGGDWLLALDSDTEGDEDSILQDESDDDVGDDDVVVDADDESDNGNVVELDEVPVEFDLTRGDLDRLQAEEWDVYMEQEAGRVLHDASPLYDGPSGPTRAALAYAEDPLAIFYFFLPKELWRRIAMETNKYRRDSIDTVAQQMRSRALQRRETVPSTSVLTVEEYQTKLARKSAIQPHEI</sequence>
<evidence type="ECO:0000256" key="1">
    <source>
        <dbReference type="SAM" id="MobiDB-lite"/>
    </source>
</evidence>
<dbReference type="AlphaFoldDB" id="W2VN30"/>
<feature type="non-terminal residue" evidence="2">
    <location>
        <position position="1"/>
    </location>
</feature>
<gene>
    <name evidence="2" type="ORF">F441_22994</name>
</gene>
<feature type="compositionally biased region" description="Basic and acidic residues" evidence="1">
    <location>
        <begin position="43"/>
        <end position="62"/>
    </location>
</feature>
<feature type="region of interest" description="Disordered" evidence="1">
    <location>
        <begin position="1"/>
        <end position="79"/>
    </location>
</feature>
<evidence type="ECO:0000313" key="2">
    <source>
        <dbReference type="EMBL" id="ETO99590.1"/>
    </source>
</evidence>
<organism evidence="2 3">
    <name type="scientific">Phytophthora nicotianae CJ01A1</name>
    <dbReference type="NCBI Taxonomy" id="1317063"/>
    <lineage>
        <taxon>Eukaryota</taxon>
        <taxon>Sar</taxon>
        <taxon>Stramenopiles</taxon>
        <taxon>Oomycota</taxon>
        <taxon>Peronosporomycetes</taxon>
        <taxon>Peronosporales</taxon>
        <taxon>Peronosporaceae</taxon>
        <taxon>Phytophthora</taxon>
    </lineage>
</organism>
<accession>W2VN30</accession>
<protein>
    <recommendedName>
        <fullName evidence="4">PiggyBac transposable element-derived protein domain-containing protein</fullName>
    </recommendedName>
</protein>
<feature type="region of interest" description="Disordered" evidence="1">
    <location>
        <begin position="115"/>
        <end position="137"/>
    </location>
</feature>
<feature type="non-terminal residue" evidence="2">
    <location>
        <position position="286"/>
    </location>
</feature>
<reference evidence="2 3" key="1">
    <citation type="submission" date="2013-11" db="EMBL/GenBank/DDBJ databases">
        <title>The Genome Sequence of Phytophthora parasitica CJ01A1.</title>
        <authorList>
            <consortium name="The Broad Institute Genomics Platform"/>
            <person name="Russ C."/>
            <person name="Tyler B."/>
            <person name="Panabieres F."/>
            <person name="Shan W."/>
            <person name="Tripathy S."/>
            <person name="Grunwald N."/>
            <person name="Machado M."/>
            <person name="Johnson C.S."/>
            <person name="Walker B."/>
            <person name="Young S.K."/>
            <person name="Zeng Q."/>
            <person name="Gargeya S."/>
            <person name="Fitzgerald M."/>
            <person name="Haas B."/>
            <person name="Abouelleil A."/>
            <person name="Allen A.W."/>
            <person name="Alvarado L."/>
            <person name="Arachchi H.M."/>
            <person name="Berlin A.M."/>
            <person name="Chapman S.B."/>
            <person name="Gainer-Dewar J."/>
            <person name="Goldberg J."/>
            <person name="Griggs A."/>
            <person name="Gujja S."/>
            <person name="Hansen M."/>
            <person name="Howarth C."/>
            <person name="Imamovic A."/>
            <person name="Ireland A."/>
            <person name="Larimer J."/>
            <person name="McCowan C."/>
            <person name="Murphy C."/>
            <person name="Pearson M."/>
            <person name="Poon T.W."/>
            <person name="Priest M."/>
            <person name="Roberts A."/>
            <person name="Saif S."/>
            <person name="Shea T."/>
            <person name="Sisk P."/>
            <person name="Sykes S."/>
            <person name="Wortman J."/>
            <person name="Nusbaum C."/>
            <person name="Birren B."/>
        </authorList>
    </citation>
    <scope>NUCLEOTIDE SEQUENCE [LARGE SCALE GENOMIC DNA]</scope>
    <source>
        <strain evidence="2 3">CJ01A1</strain>
    </source>
</reference>
<feature type="compositionally biased region" description="Acidic residues" evidence="1">
    <location>
        <begin position="117"/>
        <end position="137"/>
    </location>
</feature>
<feature type="compositionally biased region" description="Polar residues" evidence="1">
    <location>
        <begin position="11"/>
        <end position="42"/>
    </location>
</feature>
<evidence type="ECO:0008006" key="4">
    <source>
        <dbReference type="Google" id="ProtNLM"/>
    </source>
</evidence>